<dbReference type="Proteomes" id="UP000265341">
    <property type="component" value="Unassembled WGS sequence"/>
</dbReference>
<evidence type="ECO:0000313" key="2">
    <source>
        <dbReference type="Proteomes" id="UP000265341"/>
    </source>
</evidence>
<dbReference type="RefSeq" id="WP_119275712.1">
    <property type="nucleotide sequence ID" value="NZ_QWLA01000003.1"/>
</dbReference>
<dbReference type="OrthoDB" id="34472at2"/>
<evidence type="ECO:0000313" key="1">
    <source>
        <dbReference type="EMBL" id="RIH89457.1"/>
    </source>
</evidence>
<accession>A0A399EXX3</accession>
<keyword evidence="2" id="KW-1185">Reference proteome</keyword>
<sequence>MAATLTKIDWVRMRQLAAEVEQLKASGRWTLTEYRRINREAVAAGGDAPGARDWLLQEADPAWRDQLVQAVL</sequence>
<dbReference type="EMBL" id="QWLA01000003">
    <property type="protein sequence ID" value="RIH89457.1"/>
    <property type="molecule type" value="Genomic_DNA"/>
</dbReference>
<proteinExistence type="predicted"/>
<comment type="caution">
    <text evidence="1">The sequence shown here is derived from an EMBL/GenBank/DDBJ whole genome shotgun (WGS) entry which is preliminary data.</text>
</comment>
<dbReference type="AlphaFoldDB" id="A0A399EXX3"/>
<name>A0A399EXX3_9DEIN</name>
<gene>
    <name evidence="1" type="ORF">Mrose_00357</name>
</gene>
<reference evidence="1 2" key="1">
    <citation type="submission" date="2018-08" db="EMBL/GenBank/DDBJ databases">
        <title>Meiothermus roseus NBRC 110900 genome sequencing project.</title>
        <authorList>
            <person name="Da Costa M.S."/>
            <person name="Albuquerque L."/>
            <person name="Raposo P."/>
            <person name="Froufe H.J.C."/>
            <person name="Barroso C.S."/>
            <person name="Egas C."/>
        </authorList>
    </citation>
    <scope>NUCLEOTIDE SEQUENCE [LARGE SCALE GENOMIC DNA]</scope>
    <source>
        <strain evidence="1 2">NBRC 110900</strain>
    </source>
</reference>
<protein>
    <submittedName>
        <fullName evidence="1">Uncharacterized protein</fullName>
    </submittedName>
</protein>
<organism evidence="1 2">
    <name type="scientific">Calidithermus roseus</name>
    <dbReference type="NCBI Taxonomy" id="1644118"/>
    <lineage>
        <taxon>Bacteria</taxon>
        <taxon>Thermotogati</taxon>
        <taxon>Deinococcota</taxon>
        <taxon>Deinococci</taxon>
        <taxon>Thermales</taxon>
        <taxon>Thermaceae</taxon>
        <taxon>Calidithermus</taxon>
    </lineage>
</organism>